<accession>A0ABV3EHM7</accession>
<dbReference type="InterPro" id="IPR049900">
    <property type="entry name" value="PKS_mFAS_DH"/>
</dbReference>
<dbReference type="InterPro" id="IPR014031">
    <property type="entry name" value="Ketoacyl_synth_C"/>
</dbReference>
<dbReference type="InterPro" id="IPR014043">
    <property type="entry name" value="Acyl_transferase_dom"/>
</dbReference>
<gene>
    <name evidence="8" type="ORF">AB0D65_37210</name>
</gene>
<feature type="region of interest" description="N-terminal hotdog fold" evidence="5">
    <location>
        <begin position="593"/>
        <end position="718"/>
    </location>
</feature>
<dbReference type="RefSeq" id="WP_359990213.1">
    <property type="nucleotide sequence ID" value="NZ_JBEZLS010000067.1"/>
</dbReference>
<evidence type="ECO:0000256" key="1">
    <source>
        <dbReference type="ARBA" id="ARBA00004792"/>
    </source>
</evidence>
<dbReference type="InterPro" id="IPR042104">
    <property type="entry name" value="PKS_dehydratase_sf"/>
</dbReference>
<reference evidence="8 9" key="1">
    <citation type="submission" date="2024-06" db="EMBL/GenBank/DDBJ databases">
        <title>The Natural Products Discovery Center: Release of the First 8490 Sequenced Strains for Exploring Actinobacteria Biosynthetic Diversity.</title>
        <authorList>
            <person name="Kalkreuter E."/>
            <person name="Kautsar S.A."/>
            <person name="Yang D."/>
            <person name="Bader C.D."/>
            <person name="Teijaro C.N."/>
            <person name="Fluegel L."/>
            <person name="Davis C.M."/>
            <person name="Simpson J.R."/>
            <person name="Lauterbach L."/>
            <person name="Steele A.D."/>
            <person name="Gui C."/>
            <person name="Meng S."/>
            <person name="Li G."/>
            <person name="Viehrig K."/>
            <person name="Ye F."/>
            <person name="Su P."/>
            <person name="Kiefer A.F."/>
            <person name="Nichols A."/>
            <person name="Cepeda A.J."/>
            <person name="Yan W."/>
            <person name="Fan B."/>
            <person name="Jiang Y."/>
            <person name="Adhikari A."/>
            <person name="Zheng C.-J."/>
            <person name="Schuster L."/>
            <person name="Cowan T.M."/>
            <person name="Smanski M.J."/>
            <person name="Chevrette M.G."/>
            <person name="De Carvalho L.P.S."/>
            <person name="Shen B."/>
        </authorList>
    </citation>
    <scope>NUCLEOTIDE SEQUENCE [LARGE SCALE GENOMIC DNA]</scope>
    <source>
        <strain evidence="8 9">NPDC048274</strain>
    </source>
</reference>
<keyword evidence="3" id="KW-0511">Multifunctional enzyme</keyword>
<dbReference type="PANTHER" id="PTHR43775:SF51">
    <property type="entry name" value="INACTIVE PHENOLPHTHIOCEROL SYNTHESIS POLYKETIDE SYNTHASE TYPE I PKS1-RELATED"/>
    <property type="match status" value="1"/>
</dbReference>
<dbReference type="Pfam" id="PF21089">
    <property type="entry name" value="PKS_DH_N"/>
    <property type="match status" value="1"/>
</dbReference>
<evidence type="ECO:0000313" key="9">
    <source>
        <dbReference type="Proteomes" id="UP001551582"/>
    </source>
</evidence>
<dbReference type="EMBL" id="JBEZLS010000067">
    <property type="protein sequence ID" value="MEU9356480.1"/>
    <property type="molecule type" value="Genomic_DNA"/>
</dbReference>
<dbReference type="Gene3D" id="3.40.50.11460">
    <property type="match status" value="1"/>
</dbReference>
<dbReference type="InterPro" id="IPR020807">
    <property type="entry name" value="PKS_DH"/>
</dbReference>
<feature type="domain" description="Ketosynthase family 3 (KS3)" evidence="6">
    <location>
        <begin position="1"/>
        <end position="122"/>
    </location>
</feature>
<keyword evidence="4" id="KW-0012">Acyltransferase</keyword>
<dbReference type="SMART" id="SM00825">
    <property type="entry name" value="PKS_KS"/>
    <property type="match status" value="1"/>
</dbReference>
<evidence type="ECO:0000259" key="7">
    <source>
        <dbReference type="PROSITE" id="PS52019"/>
    </source>
</evidence>
<dbReference type="InterPro" id="IPR016036">
    <property type="entry name" value="Malonyl_transacylase_ACP-bd"/>
</dbReference>
<dbReference type="InterPro" id="IPR001227">
    <property type="entry name" value="Ac_transferase_dom_sf"/>
</dbReference>
<dbReference type="PANTHER" id="PTHR43775">
    <property type="entry name" value="FATTY ACID SYNTHASE"/>
    <property type="match status" value="1"/>
</dbReference>
<dbReference type="InterPro" id="IPR020841">
    <property type="entry name" value="PKS_Beta-ketoAc_synthase_dom"/>
</dbReference>
<dbReference type="InterPro" id="IPR036291">
    <property type="entry name" value="NAD(P)-bd_dom_sf"/>
</dbReference>
<keyword evidence="9" id="KW-1185">Reference proteome</keyword>
<sequence length="1033" mass="107339">MEAHGTGTTLGDPIEAQALIATYGQDRPEERPLRLGTIKSNIGHAQAAAGVAGVIKMVMAMRHGVLPRTLHVDAPSSHVDWSAGAVELLTEPVEWAQGSGPRRAGVSSFGISGTNAHVILEQPEFERVDEEDAGSGGLASLAPGVVPWVLSGKTEAALHAQAARLLARVEAAPELRAVDLGRSLATQRSVFDHRAVVLADDRESAVRGLAAVCVGESDPAAIVGATEQGRTAFLFSGQGSQRLSMGRELHARFPVFAEAFDAVCAGLDEHLERPLRDVVWGEDADALNQTAYAQAGLFAVEVALFRLVESWGVRPEFVAGHSIGEVAAAHVAGVFSLADACALVAARGRLMQALPAGGAMVAVEATEAEVLPHLTDEVSVAAVNGPSSVVVSGVEAAVEAVAEVFRELGRRTSRLRVSHAFHSPLMEPMLDDFRTVAEGLSYSEPRIPVVSNVTGALAEPGQLASAGYWVTHVREAVRFADGVRALAGQGVTRFVELGPDGVLSGMARESAGEDALLVALLRKDREEITTALRALAELYVRGGHADWAAVLDGTGGRPVDLPTYAFQHEYFWPAGSVTGTGDIRLAGLGTPGHPLLGAAVDLAGADGVVLTGRLSLQSQPWLADHAVRGSVLVPGTALLELAIRAADEVGCDTVEELTLSVPLVLPDHGGTRIQVTVGEPDGAGRRSVAVHSRHDADDDRGPWTLHASGTLADGTTVVRSGFDVSMWPPEDARPVDVTDCYDVLAEAGLRYGPVFRGLRSAWRRGDEVFAEVALDDDVDGGTYGLHPALFDAALHASFAFAGEVGDDIPLGGVPFSWEGVRLHASGASALRVRLTRTGDDSLAVELVDPAGAPVASVESLVVRSASAADGRSGNSAKPLYQVDWVPARAATGTLSPEPVALLGAEVLAVIGADADGLVTAGDLEALAANEVPGTVLVAVTSSLPDLVESAHQAAARALDLVRDWLADERFAASRLIFVVGASDSTGELTDAPVSGLVRSAQLEHPGRFGLLDVEPGAVLSAELLGAVLAVGEA</sequence>
<dbReference type="Pfam" id="PF16197">
    <property type="entry name" value="KAsynt_C_assoc"/>
    <property type="match status" value="1"/>
</dbReference>
<dbReference type="Pfam" id="PF14765">
    <property type="entry name" value="PS-DH"/>
    <property type="match status" value="1"/>
</dbReference>
<evidence type="ECO:0000256" key="5">
    <source>
        <dbReference type="PROSITE-ProRule" id="PRU01363"/>
    </source>
</evidence>
<dbReference type="PROSITE" id="PS52019">
    <property type="entry name" value="PKS_MFAS_DH"/>
    <property type="match status" value="1"/>
</dbReference>
<dbReference type="Gene3D" id="3.40.47.10">
    <property type="match status" value="1"/>
</dbReference>
<dbReference type="InterPro" id="IPR016035">
    <property type="entry name" value="Acyl_Trfase/lysoPLipase"/>
</dbReference>
<feature type="domain" description="PKS/mFAS DH" evidence="7">
    <location>
        <begin position="593"/>
        <end position="871"/>
    </location>
</feature>
<dbReference type="Proteomes" id="UP001551582">
    <property type="component" value="Unassembled WGS sequence"/>
</dbReference>
<protein>
    <submittedName>
        <fullName evidence="8">Type I polyketide synthase</fullName>
    </submittedName>
</protein>
<dbReference type="InterPro" id="IPR050091">
    <property type="entry name" value="PKS_NRPS_Biosynth_Enz"/>
</dbReference>
<proteinExistence type="predicted"/>
<dbReference type="SUPFAM" id="SSF53901">
    <property type="entry name" value="Thiolase-like"/>
    <property type="match status" value="1"/>
</dbReference>
<name>A0ABV3EHM7_9ACTN</name>
<comment type="caution">
    <text evidence="8">The sequence shown here is derived from an EMBL/GenBank/DDBJ whole genome shotgun (WGS) entry which is preliminary data.</text>
</comment>
<dbReference type="InterPro" id="IPR049552">
    <property type="entry name" value="PKS_DH_N"/>
</dbReference>
<comment type="pathway">
    <text evidence="1">Antibiotic biosynthesis.</text>
</comment>
<dbReference type="SUPFAM" id="SSF55048">
    <property type="entry name" value="Probable ACP-binding domain of malonyl-CoA ACP transacylase"/>
    <property type="match status" value="1"/>
</dbReference>
<dbReference type="InterPro" id="IPR032821">
    <property type="entry name" value="PKS_assoc"/>
</dbReference>
<dbReference type="Pfam" id="PF00698">
    <property type="entry name" value="Acyl_transf_1"/>
    <property type="match status" value="1"/>
</dbReference>
<dbReference type="Gene3D" id="3.40.366.10">
    <property type="entry name" value="Malonyl-Coenzyme A Acyl Carrier Protein, domain 2"/>
    <property type="match status" value="1"/>
</dbReference>
<feature type="region of interest" description="C-terminal hotdog fold" evidence="5">
    <location>
        <begin position="732"/>
        <end position="871"/>
    </location>
</feature>
<dbReference type="InterPro" id="IPR049551">
    <property type="entry name" value="PKS_DH_C"/>
</dbReference>
<organism evidence="8 9">
    <name type="scientific">Streptomyces griseoloalbus</name>
    <dbReference type="NCBI Taxonomy" id="67303"/>
    <lineage>
        <taxon>Bacteria</taxon>
        <taxon>Bacillati</taxon>
        <taxon>Actinomycetota</taxon>
        <taxon>Actinomycetes</taxon>
        <taxon>Kitasatosporales</taxon>
        <taxon>Streptomycetaceae</taxon>
        <taxon>Streptomyces</taxon>
    </lineage>
</organism>
<evidence type="ECO:0000256" key="3">
    <source>
        <dbReference type="ARBA" id="ARBA00023268"/>
    </source>
</evidence>
<dbReference type="Gene3D" id="3.30.70.3290">
    <property type="match status" value="1"/>
</dbReference>
<dbReference type="Gene3D" id="3.10.129.110">
    <property type="entry name" value="Polyketide synthase dehydratase"/>
    <property type="match status" value="1"/>
</dbReference>
<dbReference type="SUPFAM" id="SSF51735">
    <property type="entry name" value="NAD(P)-binding Rossmann-fold domains"/>
    <property type="match status" value="1"/>
</dbReference>
<dbReference type="SMART" id="SM00827">
    <property type="entry name" value="PKS_AT"/>
    <property type="match status" value="1"/>
</dbReference>
<evidence type="ECO:0000259" key="6">
    <source>
        <dbReference type="PROSITE" id="PS52004"/>
    </source>
</evidence>
<feature type="active site" description="Proton donor; for dehydratase activity" evidence="5">
    <location>
        <position position="791"/>
    </location>
</feature>
<dbReference type="SUPFAM" id="SSF52151">
    <property type="entry name" value="FabD/lysophospholipase-like"/>
    <property type="match status" value="1"/>
</dbReference>
<dbReference type="InterPro" id="IPR016039">
    <property type="entry name" value="Thiolase-like"/>
</dbReference>
<evidence type="ECO:0000313" key="8">
    <source>
        <dbReference type="EMBL" id="MEU9356480.1"/>
    </source>
</evidence>
<evidence type="ECO:0000256" key="4">
    <source>
        <dbReference type="ARBA" id="ARBA00023315"/>
    </source>
</evidence>
<evidence type="ECO:0000256" key="2">
    <source>
        <dbReference type="ARBA" id="ARBA00022679"/>
    </source>
</evidence>
<dbReference type="SMART" id="SM00826">
    <property type="entry name" value="PKS_DH"/>
    <property type="match status" value="1"/>
</dbReference>
<keyword evidence="2" id="KW-0808">Transferase</keyword>
<feature type="active site" description="Proton acceptor; for dehydratase activity" evidence="5">
    <location>
        <position position="625"/>
    </location>
</feature>
<dbReference type="PROSITE" id="PS52004">
    <property type="entry name" value="KS3_2"/>
    <property type="match status" value="1"/>
</dbReference>
<feature type="non-terminal residue" evidence="8">
    <location>
        <position position="1033"/>
    </location>
</feature>
<dbReference type="Pfam" id="PF02801">
    <property type="entry name" value="Ketoacyl-synt_C"/>
    <property type="match status" value="1"/>
</dbReference>